<dbReference type="NCBIfam" id="NF008750">
    <property type="entry name" value="PRK11784.1-2"/>
    <property type="match status" value="1"/>
</dbReference>
<dbReference type="Gene3D" id="3.40.250.10">
    <property type="entry name" value="Rhodanese-like domain"/>
    <property type="match status" value="1"/>
</dbReference>
<dbReference type="NCBIfam" id="TIGR03167">
    <property type="entry name" value="tRNA_sel_U_synt"/>
    <property type="match status" value="1"/>
</dbReference>
<dbReference type="EMBL" id="JBHUEK010000009">
    <property type="protein sequence ID" value="MFD1778357.1"/>
    <property type="molecule type" value="Genomic_DNA"/>
</dbReference>
<dbReference type="RefSeq" id="WP_388036403.1">
    <property type="nucleotide sequence ID" value="NZ_JBHUEK010000009.1"/>
</dbReference>
<dbReference type="Pfam" id="PF00581">
    <property type="entry name" value="Rhodanese"/>
    <property type="match status" value="1"/>
</dbReference>
<evidence type="ECO:0000256" key="1">
    <source>
        <dbReference type="ARBA" id="ARBA00023266"/>
    </source>
</evidence>
<dbReference type="PROSITE" id="PS50206">
    <property type="entry name" value="RHODANESE_3"/>
    <property type="match status" value="1"/>
</dbReference>
<proteinExistence type="predicted"/>
<dbReference type="SUPFAM" id="SSF52821">
    <property type="entry name" value="Rhodanese/Cell cycle control phosphatase"/>
    <property type="match status" value="1"/>
</dbReference>
<protein>
    <submittedName>
        <fullName evidence="3">tRNA 2-selenouridine(34) synthase MnmH</fullName>
        <ecNumber evidence="3">2.5.1.-</ecNumber>
    </submittedName>
</protein>
<dbReference type="PANTHER" id="PTHR30401">
    <property type="entry name" value="TRNA 2-SELENOURIDINE SYNTHASE"/>
    <property type="match status" value="1"/>
</dbReference>
<keyword evidence="1" id="KW-0711">Selenium</keyword>
<dbReference type="EC" id="2.5.1.-" evidence="3"/>
<comment type="caution">
    <text evidence="3">The sequence shown here is derived from an EMBL/GenBank/DDBJ whole genome shotgun (WGS) entry which is preliminary data.</text>
</comment>
<organism evidence="3 4">
    <name type="scientific">Fredinandcohnia salidurans</name>
    <dbReference type="NCBI Taxonomy" id="2595041"/>
    <lineage>
        <taxon>Bacteria</taxon>
        <taxon>Bacillati</taxon>
        <taxon>Bacillota</taxon>
        <taxon>Bacilli</taxon>
        <taxon>Bacillales</taxon>
        <taxon>Bacillaceae</taxon>
        <taxon>Fredinandcohnia</taxon>
    </lineage>
</organism>
<sequence>MFQDISVDELRELQKEKPIAIVDVRSPSEFAESNIPGSVNIPIFTDEERAEIGTVYKQISPDAAKEKGLEIVSAKLPNFIREFSKLPEEEKIVYCWRGGMRSKTSATLIDLMGINSKRLIGGIRGYREWVVEKLEELATDFKPKALVINGYTGSGKTKILNELQDEGYPVLDLEGMANHRGSVFGMIGKKPHNQKVFDLMLVERSLQIKKSPYVLLEAESKRVGRATIPDFLLNLKEEGYHIFVDLPMEERVLNILEDYRPWEFPNDCMAAFQRIKKRIHTPIATQIEKDLESGDYHSAVKLLLEYYYDPRYHYTAEQISEDRSKVLHVKNVEEATQLIKEFITEKMSKSPTKS</sequence>
<dbReference type="PANTHER" id="PTHR30401:SF0">
    <property type="entry name" value="TRNA 2-SELENOURIDINE SYNTHASE"/>
    <property type="match status" value="1"/>
</dbReference>
<accession>A0ABW4MLY7</accession>
<dbReference type="InterPro" id="IPR001763">
    <property type="entry name" value="Rhodanese-like_dom"/>
</dbReference>
<dbReference type="GO" id="GO:0016740">
    <property type="term" value="F:transferase activity"/>
    <property type="evidence" value="ECO:0007669"/>
    <property type="project" value="UniProtKB-KW"/>
</dbReference>
<dbReference type="SUPFAM" id="SSF52540">
    <property type="entry name" value="P-loop containing nucleoside triphosphate hydrolases"/>
    <property type="match status" value="1"/>
</dbReference>
<dbReference type="InterPro" id="IPR058840">
    <property type="entry name" value="AAA_SelU"/>
</dbReference>
<evidence type="ECO:0000313" key="4">
    <source>
        <dbReference type="Proteomes" id="UP001597227"/>
    </source>
</evidence>
<dbReference type="Proteomes" id="UP001597227">
    <property type="component" value="Unassembled WGS sequence"/>
</dbReference>
<dbReference type="Gene3D" id="3.40.50.300">
    <property type="entry name" value="P-loop containing nucleotide triphosphate hydrolases"/>
    <property type="match status" value="1"/>
</dbReference>
<evidence type="ECO:0000313" key="3">
    <source>
        <dbReference type="EMBL" id="MFD1778357.1"/>
    </source>
</evidence>
<keyword evidence="3" id="KW-0808">Transferase</keyword>
<dbReference type="InterPro" id="IPR017582">
    <property type="entry name" value="SelU"/>
</dbReference>
<gene>
    <name evidence="3" type="primary">mnmH</name>
    <name evidence="3" type="ORF">ACFSFW_06730</name>
</gene>
<feature type="domain" description="Rhodanese" evidence="2">
    <location>
        <begin position="15"/>
        <end position="132"/>
    </location>
</feature>
<keyword evidence="4" id="KW-1185">Reference proteome</keyword>
<dbReference type="InterPro" id="IPR036873">
    <property type="entry name" value="Rhodanese-like_dom_sf"/>
</dbReference>
<reference evidence="4" key="1">
    <citation type="journal article" date="2019" name="Int. J. Syst. Evol. Microbiol.">
        <title>The Global Catalogue of Microorganisms (GCM) 10K type strain sequencing project: providing services to taxonomists for standard genome sequencing and annotation.</title>
        <authorList>
            <consortium name="The Broad Institute Genomics Platform"/>
            <consortium name="The Broad Institute Genome Sequencing Center for Infectious Disease"/>
            <person name="Wu L."/>
            <person name="Ma J."/>
        </authorList>
    </citation>
    <scope>NUCLEOTIDE SEQUENCE [LARGE SCALE GENOMIC DNA]</scope>
    <source>
        <strain evidence="4">CCUG 15531</strain>
    </source>
</reference>
<name>A0ABW4MLY7_9BACI</name>
<evidence type="ECO:0000259" key="2">
    <source>
        <dbReference type="PROSITE" id="PS50206"/>
    </source>
</evidence>
<dbReference type="Pfam" id="PF26341">
    <property type="entry name" value="AAA_SelU"/>
    <property type="match status" value="1"/>
</dbReference>
<dbReference type="SMART" id="SM00450">
    <property type="entry name" value="RHOD"/>
    <property type="match status" value="1"/>
</dbReference>
<dbReference type="InterPro" id="IPR027417">
    <property type="entry name" value="P-loop_NTPase"/>
</dbReference>